<reference evidence="6" key="3">
    <citation type="submission" date="2022-01" db="UniProtKB">
        <authorList>
            <consortium name="EnsemblPlants"/>
        </authorList>
    </citation>
    <scope>IDENTIFICATION</scope>
    <source>
        <strain evidence="6">subsp. vulgare</strain>
    </source>
</reference>
<dbReference type="InterPro" id="IPR007650">
    <property type="entry name" value="Zf-FLZ_dom"/>
</dbReference>
<dbReference type="Gramene" id="HORVU.MOREX.r2.2HG0162970.1">
    <property type="protein sequence ID" value="HORVU.MOREX.r2.2HG0162970.1.CDS.1"/>
    <property type="gene ID" value="HORVU.MOREX.r2.2HG0162970"/>
</dbReference>
<dbReference type="InterPro" id="IPR013088">
    <property type="entry name" value="Znf_NHR/GATA"/>
</dbReference>
<dbReference type="EnsemblPlants" id="HORVU.MOREX.r3.2HG0196390.1">
    <property type="protein sequence ID" value="HORVU.MOREX.r3.2HG0196390.1.CDS1"/>
    <property type="gene ID" value="HORVU.MOREX.r3.2HG0196390"/>
</dbReference>
<dbReference type="Proteomes" id="UP000011116">
    <property type="component" value="Chromosome 2H"/>
</dbReference>
<keyword evidence="2" id="KW-0479">Metal-binding</keyword>
<evidence type="ECO:0000256" key="1">
    <source>
        <dbReference type="ARBA" id="ARBA00009374"/>
    </source>
</evidence>
<dbReference type="AlphaFoldDB" id="A0A8I6WI36"/>
<organism evidence="6 7">
    <name type="scientific">Hordeum vulgare subsp. vulgare</name>
    <name type="common">Domesticated barley</name>
    <dbReference type="NCBI Taxonomy" id="112509"/>
    <lineage>
        <taxon>Eukaryota</taxon>
        <taxon>Viridiplantae</taxon>
        <taxon>Streptophyta</taxon>
        <taxon>Embryophyta</taxon>
        <taxon>Tracheophyta</taxon>
        <taxon>Spermatophyta</taxon>
        <taxon>Magnoliopsida</taxon>
        <taxon>Liliopsida</taxon>
        <taxon>Poales</taxon>
        <taxon>Poaceae</taxon>
        <taxon>BOP clade</taxon>
        <taxon>Pooideae</taxon>
        <taxon>Triticodae</taxon>
        <taxon>Triticeae</taxon>
        <taxon>Hordeinae</taxon>
        <taxon>Hordeum</taxon>
    </lineage>
</organism>
<dbReference type="Gene3D" id="3.30.50.10">
    <property type="entry name" value="Erythroid Transcription Factor GATA-1, subunit A"/>
    <property type="match status" value="1"/>
</dbReference>
<protein>
    <recommendedName>
        <fullName evidence="5">FLZ-type domain-containing protein</fullName>
    </recommendedName>
</protein>
<dbReference type="PANTHER" id="PTHR46057">
    <property type="entry name" value="FCS-LIKE ZINC FINGER 1-RELATED"/>
    <property type="match status" value="1"/>
</dbReference>
<feature type="region of interest" description="Disordered" evidence="4">
    <location>
        <begin position="67"/>
        <end position="97"/>
    </location>
</feature>
<dbReference type="PROSITE" id="PS51795">
    <property type="entry name" value="ZF_FLZ"/>
    <property type="match status" value="1"/>
</dbReference>
<comment type="similarity">
    <text evidence="1">Belongs to the FLZ family.</text>
</comment>
<dbReference type="PANTHER" id="PTHR46057:SF61">
    <property type="entry name" value="FLZ-TYPE DOMAIN-CONTAINING PROTEIN"/>
    <property type="match status" value="1"/>
</dbReference>
<dbReference type="GO" id="GO:0006355">
    <property type="term" value="P:regulation of DNA-templated transcription"/>
    <property type="evidence" value="ECO:0007669"/>
    <property type="project" value="InterPro"/>
</dbReference>
<evidence type="ECO:0000256" key="2">
    <source>
        <dbReference type="ARBA" id="ARBA00022723"/>
    </source>
</evidence>
<feature type="compositionally biased region" description="Basic and acidic residues" evidence="4">
    <location>
        <begin position="82"/>
        <end position="97"/>
    </location>
</feature>
<dbReference type="GO" id="GO:0008270">
    <property type="term" value="F:zinc ion binding"/>
    <property type="evidence" value="ECO:0007669"/>
    <property type="project" value="InterPro"/>
</dbReference>
<evidence type="ECO:0000313" key="7">
    <source>
        <dbReference type="Proteomes" id="UP000011116"/>
    </source>
</evidence>
<evidence type="ECO:0000313" key="6">
    <source>
        <dbReference type="EnsemblPlants" id="HORVU.MOREX.r3.2HG0196390.1.CDS1"/>
    </source>
</evidence>
<reference evidence="6" key="2">
    <citation type="submission" date="2020-10" db="EMBL/GenBank/DDBJ databases">
        <authorList>
            <person name="Scholz U."/>
            <person name="Mascher M."/>
            <person name="Fiebig A."/>
        </authorList>
    </citation>
    <scope>NUCLEOTIDE SEQUENCE [LARGE SCALE GENOMIC DNA]</scope>
    <source>
        <strain evidence="6">cv. Morex</strain>
    </source>
</reference>
<sequence>MAASAACSFFFFDAEPLGEPGMPAQDACALCTKPLARDSDVFMYKGDTPFCSEECRDEQMQLDAISARQAARRQQRFSSATEARRGQQESRKVSVAS</sequence>
<evidence type="ECO:0000259" key="5">
    <source>
        <dbReference type="PROSITE" id="PS51795"/>
    </source>
</evidence>
<dbReference type="Pfam" id="PF04570">
    <property type="entry name" value="zf-FLZ"/>
    <property type="match status" value="1"/>
</dbReference>
<evidence type="ECO:0000256" key="3">
    <source>
        <dbReference type="PROSITE-ProRule" id="PRU01131"/>
    </source>
</evidence>
<evidence type="ECO:0000256" key="4">
    <source>
        <dbReference type="SAM" id="MobiDB-lite"/>
    </source>
</evidence>
<name>A0A8I6WI36_HORVV</name>
<keyword evidence="7" id="KW-1185">Reference proteome</keyword>
<proteinExistence type="inferred from homology"/>
<dbReference type="Gramene" id="HORVU.MOREX.r3.2HG0196390.1">
    <property type="protein sequence ID" value="HORVU.MOREX.r3.2HG0196390.1.CDS1"/>
    <property type="gene ID" value="HORVU.MOREX.r3.2HG0196390"/>
</dbReference>
<reference evidence="7" key="1">
    <citation type="journal article" date="2012" name="Nature">
        <title>A physical, genetic and functional sequence assembly of the barley genome.</title>
        <authorList>
            <consortium name="The International Barley Genome Sequencing Consortium"/>
            <person name="Mayer K.F."/>
            <person name="Waugh R."/>
            <person name="Brown J.W."/>
            <person name="Schulman A."/>
            <person name="Langridge P."/>
            <person name="Platzer M."/>
            <person name="Fincher G.B."/>
            <person name="Muehlbauer G.J."/>
            <person name="Sato K."/>
            <person name="Close T.J."/>
            <person name="Wise R.P."/>
            <person name="Stein N."/>
        </authorList>
    </citation>
    <scope>NUCLEOTIDE SEQUENCE [LARGE SCALE GENOMIC DNA]</scope>
    <source>
        <strain evidence="7">cv. Morex</strain>
    </source>
</reference>
<accession>A0A8I6WI36</accession>
<feature type="domain" description="FLZ-type" evidence="5">
    <location>
        <begin position="23"/>
        <end position="67"/>
    </location>
</feature>
<dbReference type="InterPro" id="IPR044533">
    <property type="entry name" value="FLZ1/2/3"/>
</dbReference>
<feature type="zinc finger region" description="FLZ-type" evidence="3">
    <location>
        <begin position="23"/>
        <end position="67"/>
    </location>
</feature>